<dbReference type="RefSeq" id="WP_209618777.1">
    <property type="nucleotide sequence ID" value="NZ_JAGJRS010000016.1"/>
</dbReference>
<dbReference type="SUPFAM" id="SSF51182">
    <property type="entry name" value="RmlC-like cupins"/>
    <property type="match status" value="1"/>
</dbReference>
<evidence type="ECO:0000313" key="3">
    <source>
        <dbReference type="Proteomes" id="UP000823790"/>
    </source>
</evidence>
<dbReference type="Proteomes" id="UP000823790">
    <property type="component" value="Unassembled WGS sequence"/>
</dbReference>
<organism evidence="2 3">
    <name type="scientific">Frateuria flava</name>
    <dbReference type="NCBI Taxonomy" id="2821489"/>
    <lineage>
        <taxon>Bacteria</taxon>
        <taxon>Pseudomonadati</taxon>
        <taxon>Pseudomonadota</taxon>
        <taxon>Gammaproteobacteria</taxon>
        <taxon>Lysobacterales</taxon>
        <taxon>Rhodanobacteraceae</taxon>
        <taxon>Frateuria</taxon>
    </lineage>
</organism>
<evidence type="ECO:0000259" key="1">
    <source>
        <dbReference type="Pfam" id="PF07883"/>
    </source>
</evidence>
<dbReference type="EMBL" id="JAGJRS010000016">
    <property type="protein sequence ID" value="MBP1474294.1"/>
    <property type="molecule type" value="Genomic_DNA"/>
</dbReference>
<protein>
    <submittedName>
        <fullName evidence="2">Cupin domain-containing protein</fullName>
    </submittedName>
</protein>
<dbReference type="InterPro" id="IPR013096">
    <property type="entry name" value="Cupin_2"/>
</dbReference>
<dbReference type="Gene3D" id="2.60.120.10">
    <property type="entry name" value="Jelly Rolls"/>
    <property type="match status" value="1"/>
</dbReference>
<evidence type="ECO:0000313" key="2">
    <source>
        <dbReference type="EMBL" id="MBP1474294.1"/>
    </source>
</evidence>
<gene>
    <name evidence="2" type="ORF">J7I44_08280</name>
</gene>
<name>A0ABS4DMK4_9GAMM</name>
<keyword evidence="3" id="KW-1185">Reference proteome</keyword>
<feature type="domain" description="Cupin type-2" evidence="1">
    <location>
        <begin position="35"/>
        <end position="98"/>
    </location>
</feature>
<reference evidence="2 3" key="1">
    <citation type="submission" date="2021-04" db="EMBL/GenBank/DDBJ databases">
        <authorList>
            <person name="Huq M.A."/>
        </authorList>
    </citation>
    <scope>NUCLEOTIDE SEQUENCE [LARGE SCALE GENOMIC DNA]</scope>
    <source>
        <strain evidence="2 3">MAH-13</strain>
    </source>
</reference>
<dbReference type="InterPro" id="IPR014710">
    <property type="entry name" value="RmlC-like_jellyroll"/>
</dbReference>
<dbReference type="InterPro" id="IPR011051">
    <property type="entry name" value="RmlC_Cupin_sf"/>
</dbReference>
<dbReference type="Pfam" id="PF07883">
    <property type="entry name" value="Cupin_2"/>
    <property type="match status" value="1"/>
</dbReference>
<sequence length="100" mass="10628">MDAEVLDLRALATRLPQAWQSRLLGSVGEARLKLVRMNPAPSAEETHDYTEALLVLDGELRLRIGGASRVVRAGELCLVPAGLAHAVEAGSTGTLLIIDT</sequence>
<accession>A0ABS4DMK4</accession>
<comment type="caution">
    <text evidence="2">The sequence shown here is derived from an EMBL/GenBank/DDBJ whole genome shotgun (WGS) entry which is preliminary data.</text>
</comment>
<proteinExistence type="predicted"/>